<dbReference type="GO" id="GO:0019512">
    <property type="term" value="P:lactose catabolic process via tagatose-6-phosphate"/>
    <property type="evidence" value="ECO:0007669"/>
    <property type="project" value="InterPro"/>
</dbReference>
<dbReference type="GO" id="GO:0005524">
    <property type="term" value="F:ATP binding"/>
    <property type="evidence" value="ECO:0007669"/>
    <property type="project" value="UniProtKB-KW"/>
</dbReference>
<keyword evidence="5 10" id="KW-0418">Kinase</keyword>
<evidence type="ECO:0000256" key="8">
    <source>
        <dbReference type="PIRNR" id="PIRNR000535"/>
    </source>
</evidence>
<evidence type="ECO:0000256" key="3">
    <source>
        <dbReference type="ARBA" id="ARBA00022736"/>
    </source>
</evidence>
<evidence type="ECO:0000256" key="1">
    <source>
        <dbReference type="ARBA" id="ARBA00010688"/>
    </source>
</evidence>
<feature type="domain" description="Carbohydrate kinase PfkB" evidence="9">
    <location>
        <begin position="6"/>
        <end position="287"/>
    </location>
</feature>
<dbReference type="EMBL" id="LRPH01000099">
    <property type="protein sequence ID" value="KWU54445.1"/>
    <property type="molecule type" value="Genomic_DNA"/>
</dbReference>
<gene>
    <name evidence="10" type="ORF">AWW70_03150</name>
</gene>
<sequence>MILAVTMNPSVDISYPIQDFKLDDVNRVENVRKTAGGKGLNVARVVKQMGEDVLATGVIGGTIGDYIIQELTKSDIKNHFYKINQESRNCIAILHDGKQTEILESGPSLSAEEGAAFIEKYRELLSEVSLVTISGSLPKGLESGFYRQMVEIGREKGIPVIVDTSGKPLRQVLNHHVKPFAIKPNISELFQLLGMEVEVSASSLKQLLNNKLFHGIEWIVISMGAAGAFLKHGGDYYRVTIPAIEVMNPVGSGDATVAGFAVALKRKQAVSDILKTAMTTGMLNTMEEVTGYIDSEKFDQFFEMVEVIKID</sequence>
<keyword evidence="6" id="KW-0067">ATP-binding</keyword>
<dbReference type="PROSITE" id="PS00583">
    <property type="entry name" value="PFKB_KINASES_1"/>
    <property type="match status" value="1"/>
</dbReference>
<dbReference type="FunFam" id="3.40.1190.20:FF:000001">
    <property type="entry name" value="Phosphofructokinase"/>
    <property type="match status" value="1"/>
</dbReference>
<dbReference type="EC" id="2.7.1.144" evidence="7"/>
<dbReference type="CDD" id="cd01164">
    <property type="entry name" value="FruK_PfkB_like"/>
    <property type="match status" value="1"/>
</dbReference>
<comment type="caution">
    <text evidence="10">The sequence shown here is derived from an EMBL/GenBank/DDBJ whole genome shotgun (WGS) entry which is preliminary data.</text>
</comment>
<dbReference type="GO" id="GO:0044281">
    <property type="term" value="P:small molecule metabolic process"/>
    <property type="evidence" value="ECO:0007669"/>
    <property type="project" value="UniProtKB-ARBA"/>
</dbReference>
<evidence type="ECO:0000256" key="4">
    <source>
        <dbReference type="ARBA" id="ARBA00022741"/>
    </source>
</evidence>
<protein>
    <recommendedName>
        <fullName evidence="7">Tagatose-6-phosphate kinase</fullName>
        <ecNumber evidence="7">2.7.1.144</ecNumber>
    </recommendedName>
</protein>
<dbReference type="InterPro" id="IPR011611">
    <property type="entry name" value="PfkB_dom"/>
</dbReference>
<evidence type="ECO:0000256" key="2">
    <source>
        <dbReference type="ARBA" id="ARBA00022679"/>
    </source>
</evidence>
<dbReference type="NCBIfam" id="TIGR03168">
    <property type="entry name" value="1-PFK"/>
    <property type="match status" value="1"/>
</dbReference>
<dbReference type="GO" id="GO:0008443">
    <property type="term" value="F:phosphofructokinase activity"/>
    <property type="evidence" value="ECO:0007669"/>
    <property type="project" value="TreeGrafter"/>
</dbReference>
<proteinExistence type="inferred from homology"/>
<name>A0A109FTG9_BACMY</name>
<dbReference type="AlphaFoldDB" id="A0A109FTG9"/>
<keyword evidence="3" id="KW-0423">Lactose metabolism</keyword>
<dbReference type="InterPro" id="IPR017583">
    <property type="entry name" value="Tagatose/fructose_Pkinase"/>
</dbReference>
<dbReference type="RefSeq" id="WP_060751913.1">
    <property type="nucleotide sequence ID" value="NZ_LRPH01000099.1"/>
</dbReference>
<dbReference type="InterPro" id="IPR029056">
    <property type="entry name" value="Ribokinase-like"/>
</dbReference>
<dbReference type="Pfam" id="PF00294">
    <property type="entry name" value="PfkB"/>
    <property type="match status" value="1"/>
</dbReference>
<dbReference type="SUPFAM" id="SSF53613">
    <property type="entry name" value="Ribokinase-like"/>
    <property type="match status" value="1"/>
</dbReference>
<evidence type="ECO:0000256" key="5">
    <source>
        <dbReference type="ARBA" id="ARBA00022777"/>
    </source>
</evidence>
<keyword evidence="4" id="KW-0547">Nucleotide-binding</keyword>
<organism evidence="10 11">
    <name type="scientific">Bacillus mycoides</name>
    <dbReference type="NCBI Taxonomy" id="1405"/>
    <lineage>
        <taxon>Bacteria</taxon>
        <taxon>Bacillati</taxon>
        <taxon>Bacillota</taxon>
        <taxon>Bacilli</taxon>
        <taxon>Bacillales</taxon>
        <taxon>Bacillaceae</taxon>
        <taxon>Bacillus</taxon>
        <taxon>Bacillus cereus group</taxon>
    </lineage>
</organism>
<dbReference type="PROSITE" id="PS00584">
    <property type="entry name" value="PFKB_KINASES_2"/>
    <property type="match status" value="1"/>
</dbReference>
<dbReference type="PANTHER" id="PTHR46566">
    <property type="entry name" value="1-PHOSPHOFRUCTOKINASE-RELATED"/>
    <property type="match status" value="1"/>
</dbReference>
<dbReference type="PANTHER" id="PTHR46566:SF5">
    <property type="entry name" value="1-PHOSPHOFRUCTOKINASE"/>
    <property type="match status" value="1"/>
</dbReference>
<accession>A0A109FTG9</accession>
<dbReference type="Proteomes" id="UP000065797">
    <property type="component" value="Unassembled WGS sequence"/>
</dbReference>
<dbReference type="InterPro" id="IPR002173">
    <property type="entry name" value="Carboh/pur_kinase_PfkB_CS"/>
</dbReference>
<evidence type="ECO:0000259" key="9">
    <source>
        <dbReference type="Pfam" id="PF00294"/>
    </source>
</evidence>
<reference evidence="10 11" key="1">
    <citation type="submission" date="2016-01" db="EMBL/GenBank/DDBJ databases">
        <authorList>
            <person name="McClelland M."/>
            <person name="Jain A."/>
            <person name="Saraogi P."/>
            <person name="Mendelson R."/>
            <person name="Westerman R."/>
            <person name="SanMiguel P."/>
            <person name="Csonka L."/>
        </authorList>
    </citation>
    <scope>NUCLEOTIDE SEQUENCE [LARGE SCALE GENOMIC DNA]</scope>
    <source>
        <strain evidence="10 11">PE8-15</strain>
    </source>
</reference>
<dbReference type="InterPro" id="IPR005926">
    <property type="entry name" value="LacC"/>
</dbReference>
<comment type="similarity">
    <text evidence="1">Belongs to the carbohydrate kinase PfkB family.</text>
</comment>
<evidence type="ECO:0000256" key="6">
    <source>
        <dbReference type="ARBA" id="ARBA00022840"/>
    </source>
</evidence>
<dbReference type="GO" id="GO:0005829">
    <property type="term" value="C:cytosol"/>
    <property type="evidence" value="ECO:0007669"/>
    <property type="project" value="TreeGrafter"/>
</dbReference>
<evidence type="ECO:0000256" key="7">
    <source>
        <dbReference type="NCBIfam" id="TIGR01231"/>
    </source>
</evidence>
<dbReference type="Gene3D" id="3.40.1190.20">
    <property type="match status" value="1"/>
</dbReference>
<dbReference type="PIRSF" id="PIRSF000535">
    <property type="entry name" value="1PFK/6PFK/LacC"/>
    <property type="match status" value="1"/>
</dbReference>
<dbReference type="GO" id="GO:0009024">
    <property type="term" value="F:tagatose-6-phosphate kinase activity"/>
    <property type="evidence" value="ECO:0007669"/>
    <property type="project" value="UniProtKB-UniRule"/>
</dbReference>
<evidence type="ECO:0000313" key="10">
    <source>
        <dbReference type="EMBL" id="KWU54445.1"/>
    </source>
</evidence>
<keyword evidence="2 8" id="KW-0808">Transferase</keyword>
<dbReference type="NCBIfam" id="TIGR01231">
    <property type="entry name" value="lacC"/>
    <property type="match status" value="1"/>
</dbReference>
<evidence type="ECO:0000313" key="11">
    <source>
        <dbReference type="Proteomes" id="UP000065797"/>
    </source>
</evidence>